<dbReference type="InterPro" id="IPR002060">
    <property type="entry name" value="Squ/phyt_synthse"/>
</dbReference>
<gene>
    <name evidence="2" type="ORF">ARMOST_10863</name>
</gene>
<evidence type="ECO:0000256" key="1">
    <source>
        <dbReference type="SAM" id="MobiDB-lite"/>
    </source>
</evidence>
<dbReference type="Pfam" id="PF00494">
    <property type="entry name" value="SQS_PSY"/>
    <property type="match status" value="1"/>
</dbReference>
<feature type="compositionally biased region" description="Polar residues" evidence="1">
    <location>
        <begin position="968"/>
        <end position="978"/>
    </location>
</feature>
<dbReference type="SUPFAM" id="SSF48576">
    <property type="entry name" value="Terpenoid synthases"/>
    <property type="match status" value="1"/>
</dbReference>
<keyword evidence="3" id="KW-1185">Reference proteome</keyword>
<dbReference type="OMA" id="EICMEAK"/>
<dbReference type="Gene3D" id="1.10.600.10">
    <property type="entry name" value="Farnesyl Diphosphate Synthase"/>
    <property type="match status" value="1"/>
</dbReference>
<dbReference type="Proteomes" id="UP000219338">
    <property type="component" value="Unassembled WGS sequence"/>
</dbReference>
<sequence length="1128" mass="127946">MTLRYIGSLRRLPLSRRCLSTLEAGVERPDQYCADLVRKNDYESFLVSPFYPTELRPAYFALKAFSVDLATVQDSVSNPMIGQLRMQFWRDAIKSFSDGSPPRHPIALALYDACQRTHLPAYHLKRIIDARDAELYSSDHLTTDSLAAHAEATSSTLLYLLLSLFSASSSSTLSHAASHLGISQTFATLLRALPFHAANGRMIIPAELTAKHGVVQEDVFRKGADARGIEDAVFELATLANDHLQTARSMFKEDGFGGKVPRAVMPVFMAGASVASILARLEKANFNAFEPGLQLRDWKLPWRLLLSIWNVSAVNDVLQLIFYELTDPGSLTMVSKRFYQFSQVPYVRAHYFLTRYGPTQAMFQALGRGKILTERVLDILMTSGAHLSRYLIQVAFHHYFHTRSHFIKTPWVRTVPLSVFTYFLKLAADTYGDIPRGKSEDDGTIFTWFLQESRFPPQARRVNWETVRDILDKYNFIPFSHKDPLMAQFPLALALEPRLLPYAVSNGFFMDSKYRNFIFRKMFEKVSERSVDDVVNNVKELCRLDPTMYVSRTVAAEVCMEAKYNAHGYAALKQLNKLGNLLFDLPTLVEDLLKLFLKTSSISLPQTQEALQHLYTDFPSSDSVVRLVMLMTVFTSGGSQVNTATIQERLDTLKIGVLTKTDLHNLLINPYTEKYRWLIEYMSKEMVSDVTGQKGMTAAEVTAIVQEVTIRCMEIESKGKMLKKLCEEFSCVRGAIIKSALGTHQVHVADLPEGCSRYHARLCRSYFRANDDDEYFWNGRPNREVTLRDAHDKGCLSSELASPSSTEVGRETVSPRQVLGQIGQEPLSAMIRQDELTPARSRRRMIFDAIPATPPTYIPHDQMHVAKWIKAEFGPRSSVTAVFMTHAIINENSVILNDYLLVAGRAQRVPITLKHFQILARLRRAPCNQLYHDIESGADFFLSEDEYIPKSDSARKLYSKVEVKKESSPANIPVSSVTPERDPTSGSPRGRKRPRRSTAITVRSYVVPGSDDEAIAVEDDEDYDVKMKQTEGNLRLWVKHLGELLKTEQAKHQEHKRKLMKEAGPGAKIRVYKNEFFRSLSTHLRLLRKIDEDKRKGLDCVTDHSLSDVDDDDYSCQTVRSKRRKTSK</sequence>
<organism evidence="2 3">
    <name type="scientific">Armillaria ostoyae</name>
    <name type="common">Armillaria root rot fungus</name>
    <dbReference type="NCBI Taxonomy" id="47428"/>
    <lineage>
        <taxon>Eukaryota</taxon>
        <taxon>Fungi</taxon>
        <taxon>Dikarya</taxon>
        <taxon>Basidiomycota</taxon>
        <taxon>Agaricomycotina</taxon>
        <taxon>Agaricomycetes</taxon>
        <taxon>Agaricomycetidae</taxon>
        <taxon>Agaricales</taxon>
        <taxon>Marasmiineae</taxon>
        <taxon>Physalacriaceae</taxon>
        <taxon>Armillaria</taxon>
    </lineage>
</organism>
<feature type="region of interest" description="Disordered" evidence="1">
    <location>
        <begin position="968"/>
        <end position="1000"/>
    </location>
</feature>
<proteinExistence type="predicted"/>
<evidence type="ECO:0000313" key="3">
    <source>
        <dbReference type="Proteomes" id="UP000219338"/>
    </source>
</evidence>
<dbReference type="OrthoDB" id="270318at2759"/>
<dbReference type="EMBL" id="FUEG01000008">
    <property type="protein sequence ID" value="SJL07513.1"/>
    <property type="molecule type" value="Genomic_DNA"/>
</dbReference>
<protein>
    <submittedName>
        <fullName evidence="2">Uncharacterized protein</fullName>
    </submittedName>
</protein>
<dbReference type="AlphaFoldDB" id="A0A284RFI0"/>
<dbReference type="InterPro" id="IPR008949">
    <property type="entry name" value="Isoprenoid_synthase_dom_sf"/>
</dbReference>
<name>A0A284RFI0_ARMOS</name>
<evidence type="ECO:0000313" key="2">
    <source>
        <dbReference type="EMBL" id="SJL07513.1"/>
    </source>
</evidence>
<accession>A0A284RFI0</accession>
<reference evidence="3" key="1">
    <citation type="journal article" date="2017" name="Nat. Ecol. Evol.">
        <title>Genome expansion and lineage-specific genetic innovations in the forest pathogenic fungi Armillaria.</title>
        <authorList>
            <person name="Sipos G."/>
            <person name="Prasanna A.N."/>
            <person name="Walter M.C."/>
            <person name="O'Connor E."/>
            <person name="Balint B."/>
            <person name="Krizsan K."/>
            <person name="Kiss B."/>
            <person name="Hess J."/>
            <person name="Varga T."/>
            <person name="Slot J."/>
            <person name="Riley R."/>
            <person name="Boka B."/>
            <person name="Rigling D."/>
            <person name="Barry K."/>
            <person name="Lee J."/>
            <person name="Mihaltcheva S."/>
            <person name="LaButti K."/>
            <person name="Lipzen A."/>
            <person name="Waldron R."/>
            <person name="Moloney N.M."/>
            <person name="Sperisen C."/>
            <person name="Kredics L."/>
            <person name="Vagvoelgyi C."/>
            <person name="Patrignani A."/>
            <person name="Fitzpatrick D."/>
            <person name="Nagy I."/>
            <person name="Doyle S."/>
            <person name="Anderson J.B."/>
            <person name="Grigoriev I.V."/>
            <person name="Gueldener U."/>
            <person name="Muensterkoetter M."/>
            <person name="Nagy L.G."/>
        </authorList>
    </citation>
    <scope>NUCLEOTIDE SEQUENCE [LARGE SCALE GENOMIC DNA]</scope>
    <source>
        <strain evidence="3">C18/9</strain>
    </source>
</reference>
<dbReference type="STRING" id="47428.A0A284RFI0"/>